<organism evidence="7 8">
    <name type="scientific">Phomopsis amygdali</name>
    <name type="common">Fusicoccum amygdali</name>
    <dbReference type="NCBI Taxonomy" id="1214568"/>
    <lineage>
        <taxon>Eukaryota</taxon>
        <taxon>Fungi</taxon>
        <taxon>Dikarya</taxon>
        <taxon>Ascomycota</taxon>
        <taxon>Pezizomycotina</taxon>
        <taxon>Sordariomycetes</taxon>
        <taxon>Sordariomycetidae</taxon>
        <taxon>Diaporthales</taxon>
        <taxon>Diaporthaceae</taxon>
        <taxon>Diaporthe</taxon>
    </lineage>
</organism>
<dbReference type="PANTHER" id="PTHR47424">
    <property type="entry name" value="REGULATORY PROTEIN GAL4"/>
    <property type="match status" value="1"/>
</dbReference>
<dbReference type="EMBL" id="JAUJFL010000003">
    <property type="protein sequence ID" value="KAK2607919.1"/>
    <property type="molecule type" value="Genomic_DNA"/>
</dbReference>
<dbReference type="InterPro" id="IPR051127">
    <property type="entry name" value="Fungal_SecMet_Regulators"/>
</dbReference>
<dbReference type="GO" id="GO:0006351">
    <property type="term" value="P:DNA-templated transcription"/>
    <property type="evidence" value="ECO:0007669"/>
    <property type="project" value="InterPro"/>
</dbReference>
<evidence type="ECO:0000256" key="1">
    <source>
        <dbReference type="ARBA" id="ARBA00022723"/>
    </source>
</evidence>
<feature type="domain" description="Zn(2)-C6 fungal-type" evidence="6">
    <location>
        <begin position="53"/>
        <end position="82"/>
    </location>
</feature>
<gene>
    <name evidence="7" type="ORF">N8I77_006560</name>
</gene>
<feature type="region of interest" description="Disordered" evidence="5">
    <location>
        <begin position="153"/>
        <end position="176"/>
    </location>
</feature>
<dbReference type="GO" id="GO:0005634">
    <property type="term" value="C:nucleus"/>
    <property type="evidence" value="ECO:0007669"/>
    <property type="project" value="TreeGrafter"/>
</dbReference>
<feature type="compositionally biased region" description="Low complexity" evidence="5">
    <location>
        <begin position="156"/>
        <end position="168"/>
    </location>
</feature>
<dbReference type="InterPro" id="IPR036864">
    <property type="entry name" value="Zn2-C6_fun-type_DNA-bd_sf"/>
</dbReference>
<dbReference type="GO" id="GO:0000978">
    <property type="term" value="F:RNA polymerase II cis-regulatory region sequence-specific DNA binding"/>
    <property type="evidence" value="ECO:0007669"/>
    <property type="project" value="TreeGrafter"/>
</dbReference>
<dbReference type="InterPro" id="IPR007219">
    <property type="entry name" value="XnlR_reg_dom"/>
</dbReference>
<comment type="caution">
    <text evidence="7">The sequence shown here is derived from an EMBL/GenBank/DDBJ whole genome shotgun (WGS) entry which is preliminary data.</text>
</comment>
<dbReference type="Gene3D" id="4.10.240.10">
    <property type="entry name" value="Zn(2)-C6 fungal-type DNA-binding domain"/>
    <property type="match status" value="1"/>
</dbReference>
<evidence type="ECO:0000313" key="7">
    <source>
        <dbReference type="EMBL" id="KAK2607919.1"/>
    </source>
</evidence>
<dbReference type="GO" id="GO:0000981">
    <property type="term" value="F:DNA-binding transcription factor activity, RNA polymerase II-specific"/>
    <property type="evidence" value="ECO:0007669"/>
    <property type="project" value="InterPro"/>
</dbReference>
<protein>
    <recommendedName>
        <fullName evidence="6">Zn(2)-C6 fungal-type domain-containing protein</fullName>
    </recommendedName>
</protein>
<evidence type="ECO:0000313" key="8">
    <source>
        <dbReference type="Proteomes" id="UP001265746"/>
    </source>
</evidence>
<name>A0AAD9SG51_PHOAM</name>
<keyword evidence="1" id="KW-0479">Metal-binding</keyword>
<evidence type="ECO:0000256" key="3">
    <source>
        <dbReference type="ARBA" id="ARBA00023163"/>
    </source>
</evidence>
<dbReference type="PANTHER" id="PTHR47424:SF12">
    <property type="entry name" value="TRANSCRIPTION FACTOR ASQA"/>
    <property type="match status" value="1"/>
</dbReference>
<keyword evidence="2" id="KW-0805">Transcription regulation</keyword>
<keyword evidence="3" id="KW-0804">Transcription</keyword>
<proteinExistence type="predicted"/>
<dbReference type="GO" id="GO:0008270">
    <property type="term" value="F:zinc ion binding"/>
    <property type="evidence" value="ECO:0007669"/>
    <property type="project" value="InterPro"/>
</dbReference>
<dbReference type="Pfam" id="PF00172">
    <property type="entry name" value="Zn_clus"/>
    <property type="match status" value="1"/>
</dbReference>
<feature type="compositionally biased region" description="Low complexity" evidence="5">
    <location>
        <begin position="7"/>
        <end position="24"/>
    </location>
</feature>
<dbReference type="SUPFAM" id="SSF57701">
    <property type="entry name" value="Zn2/Cys6 DNA-binding domain"/>
    <property type="match status" value="1"/>
</dbReference>
<evidence type="ECO:0000256" key="5">
    <source>
        <dbReference type="SAM" id="MobiDB-lite"/>
    </source>
</evidence>
<dbReference type="SMART" id="SM00066">
    <property type="entry name" value="GAL4"/>
    <property type="match status" value="1"/>
</dbReference>
<evidence type="ECO:0000256" key="4">
    <source>
        <dbReference type="ARBA" id="ARBA00023242"/>
    </source>
</evidence>
<dbReference type="GO" id="GO:0000435">
    <property type="term" value="P:positive regulation of transcription from RNA polymerase II promoter by galactose"/>
    <property type="evidence" value="ECO:0007669"/>
    <property type="project" value="TreeGrafter"/>
</dbReference>
<dbReference type="Pfam" id="PF04082">
    <property type="entry name" value="Fungal_trans"/>
    <property type="match status" value="1"/>
</dbReference>
<evidence type="ECO:0000256" key="2">
    <source>
        <dbReference type="ARBA" id="ARBA00023015"/>
    </source>
</evidence>
<dbReference type="AlphaFoldDB" id="A0AAD9SG51"/>
<accession>A0AAD9SG51</accession>
<feature type="region of interest" description="Disordered" evidence="5">
    <location>
        <begin position="109"/>
        <end position="134"/>
    </location>
</feature>
<dbReference type="CDD" id="cd12148">
    <property type="entry name" value="fungal_TF_MHR"/>
    <property type="match status" value="1"/>
</dbReference>
<dbReference type="SMART" id="SM00906">
    <property type="entry name" value="Fungal_trans"/>
    <property type="match status" value="1"/>
</dbReference>
<feature type="region of interest" description="Disordered" evidence="5">
    <location>
        <begin position="1"/>
        <end position="46"/>
    </location>
</feature>
<dbReference type="InterPro" id="IPR001138">
    <property type="entry name" value="Zn2Cys6_DnaBD"/>
</dbReference>
<dbReference type="CDD" id="cd00067">
    <property type="entry name" value="GAL4"/>
    <property type="match status" value="1"/>
</dbReference>
<dbReference type="PROSITE" id="PS50048">
    <property type="entry name" value="ZN2_CY6_FUNGAL_2"/>
    <property type="match status" value="1"/>
</dbReference>
<keyword evidence="8" id="KW-1185">Reference proteome</keyword>
<keyword evidence="4" id="KW-0539">Nucleus</keyword>
<reference evidence="7" key="1">
    <citation type="submission" date="2023-06" db="EMBL/GenBank/DDBJ databases">
        <authorList>
            <person name="Noh H."/>
        </authorList>
    </citation>
    <scope>NUCLEOTIDE SEQUENCE</scope>
    <source>
        <strain evidence="7">DUCC20226</strain>
    </source>
</reference>
<dbReference type="Proteomes" id="UP001265746">
    <property type="component" value="Unassembled WGS sequence"/>
</dbReference>
<evidence type="ECO:0000259" key="6">
    <source>
        <dbReference type="PROSITE" id="PS50048"/>
    </source>
</evidence>
<dbReference type="PROSITE" id="PS00463">
    <property type="entry name" value="ZN2_CY6_FUNGAL_1"/>
    <property type="match status" value="1"/>
</dbReference>
<sequence>MFSTFTAAPAAASVDPSANSASPSGSHTGLRRPGASSNLPARTKPKRSQVSRACDWCRVHRIKCDNAYPCHNCQARGGQCSNKGSPQVRTLPQAFREIEKLRQRVKELEEELGNSRSAAAAAAAADQHQPEHASPQLVPKELQIGLINTSASLVDSAPSRSPQSSGPRRYWEGVHASPNNSHAKQFFGPSSLLYFIKRMEDFLATTLQQPVRDQPIWFNSASKSFASPFPERANEFAEPPAEIAGRGNHGLHVSDHEQYLNTTQEEFFLNLFWQSYHSSMQIIDETAFREHYKSLCDVPGRSRRPSALVDIIVAICMQYGIALLPPQEGGAGGSERASESAKNLEQAGVPDVVVGIDDATIAGRWHYFRCQALLTAELESPTITTLQCHIFSVIYLCNASFQTTAHSTLGLAVRTAQILGLHLEPSEDTPHVDRELRKRIWWTLQTVEIKTCMKLGRPLMTSSPPEMCSLPSDDYQLALLSSSTTSVDGGVTWLTYSVQNTKLVLAARATHVAFFDRCDELLTRHDCATIYENDIVQEECAEFLQAYLRGTHGLQTWLQAVPEGLKSRRKDGGEAYSTDCSALEVERFAPTWLQRHRLLLELLYHNLSMNLFRPFITFPSAQHCQLSSTPSAPSSLTSPAGAPLSLTFTNRATPLSDQNAKSCVRHAIALTTMIHEALRNTELLGGWHEAFQWQWNAAVALIGFIFSDSGSELYQDARRAIDHAIEVFEIFGRHFAVGTSAASVTRDLAATADRLLSLPLQARAEDGRSADGGLSGDEGFVPTFVGSGGMSSSSAEESQSVSPNLGGIIGLGPKEIKSTGSVLDMAMGNDDAVRSLLDGTMNMAYGVDSFGGFEFSFPEAAHFFEGWTNYSTGTGNT</sequence>